<dbReference type="PANTHER" id="PTHR43649:SF32">
    <property type="entry name" value="SUGAR BINDING SECRETED PROTEIN"/>
    <property type="match status" value="1"/>
</dbReference>
<feature type="signal peptide" evidence="1">
    <location>
        <begin position="1"/>
        <end position="28"/>
    </location>
</feature>
<dbReference type="Proteomes" id="UP001183643">
    <property type="component" value="Unassembled WGS sequence"/>
</dbReference>
<feature type="chain" id="PRO_5041992142" evidence="1">
    <location>
        <begin position="29"/>
        <end position="422"/>
    </location>
</feature>
<sequence>MTRTRKGGLLAGVLAVSLALGGCGSAGATAPESITLTVALFTDFGYGPLYEKYEAEHPGIEIEERVVEYTTHHHNLRDRLAAGSGAADIEAVETGFINQFKNEPDKFTDLNQHGAGALKDRWLEWKWQASMARTGEQIGYGTDVGGLAVCYRRDLFEKAGLPTGRDEVTASWTTWQEYIEVGREYMRNAPEGTAFYDGGIHLFNAILGQAETGYYDTSDTVIVASNPAVKQAWDLVAESIEAGQSANLMANDEVWNEGFTKGTFATITCPAWMMGKIQNEAPDSAGKWDVALVPGRGGNWGGSFLTVPKQGAHARAAADLAAWLTAPEQQAAVFTSHGSLPSIPALYDDPQIVGYSSEFFNDAPVGQIFTSGAKSLTPQYQGPRSGEIQIMMRDALMLVENGTHTSEQAWQKVLADVAALGG</sequence>
<evidence type="ECO:0000313" key="3">
    <source>
        <dbReference type="Proteomes" id="UP001183643"/>
    </source>
</evidence>
<comment type="caution">
    <text evidence="2">The sequence shown here is derived from an EMBL/GenBank/DDBJ whole genome shotgun (WGS) entry which is preliminary data.</text>
</comment>
<keyword evidence="3" id="KW-1185">Reference proteome</keyword>
<organism evidence="2 3">
    <name type="scientific">Catenuloplanes atrovinosus</name>
    <dbReference type="NCBI Taxonomy" id="137266"/>
    <lineage>
        <taxon>Bacteria</taxon>
        <taxon>Bacillati</taxon>
        <taxon>Actinomycetota</taxon>
        <taxon>Actinomycetes</taxon>
        <taxon>Micromonosporales</taxon>
        <taxon>Micromonosporaceae</taxon>
        <taxon>Catenuloplanes</taxon>
    </lineage>
</organism>
<dbReference type="InterPro" id="IPR050490">
    <property type="entry name" value="Bact_solute-bd_prot1"/>
</dbReference>
<dbReference type="PANTHER" id="PTHR43649">
    <property type="entry name" value="ARABINOSE-BINDING PROTEIN-RELATED"/>
    <property type="match status" value="1"/>
</dbReference>
<gene>
    <name evidence="2" type="ORF">J2S41_001657</name>
</gene>
<name>A0AAE3YJD7_9ACTN</name>
<evidence type="ECO:0000313" key="2">
    <source>
        <dbReference type="EMBL" id="MDR7274879.1"/>
    </source>
</evidence>
<evidence type="ECO:0000256" key="1">
    <source>
        <dbReference type="SAM" id="SignalP"/>
    </source>
</evidence>
<accession>A0AAE3YJD7</accession>
<dbReference type="Pfam" id="PF13416">
    <property type="entry name" value="SBP_bac_8"/>
    <property type="match status" value="1"/>
</dbReference>
<proteinExistence type="predicted"/>
<dbReference type="InterPro" id="IPR006059">
    <property type="entry name" value="SBP"/>
</dbReference>
<dbReference type="AlphaFoldDB" id="A0AAE3YJD7"/>
<dbReference type="Gene3D" id="3.40.190.10">
    <property type="entry name" value="Periplasmic binding protein-like II"/>
    <property type="match status" value="1"/>
</dbReference>
<dbReference type="PROSITE" id="PS51257">
    <property type="entry name" value="PROKAR_LIPOPROTEIN"/>
    <property type="match status" value="1"/>
</dbReference>
<dbReference type="SUPFAM" id="SSF53850">
    <property type="entry name" value="Periplasmic binding protein-like II"/>
    <property type="match status" value="1"/>
</dbReference>
<dbReference type="EMBL" id="JAVDYB010000001">
    <property type="protein sequence ID" value="MDR7274879.1"/>
    <property type="molecule type" value="Genomic_DNA"/>
</dbReference>
<reference evidence="2" key="1">
    <citation type="submission" date="2023-07" db="EMBL/GenBank/DDBJ databases">
        <title>Sequencing the genomes of 1000 actinobacteria strains.</title>
        <authorList>
            <person name="Klenk H.-P."/>
        </authorList>
    </citation>
    <scope>NUCLEOTIDE SEQUENCE</scope>
    <source>
        <strain evidence="2">DSM 44707</strain>
    </source>
</reference>
<protein>
    <submittedName>
        <fullName evidence="2">Cellobiose transport system substrate-binding protein</fullName>
    </submittedName>
</protein>
<keyword evidence="1" id="KW-0732">Signal</keyword>
<dbReference type="RefSeq" id="WP_310365127.1">
    <property type="nucleotide sequence ID" value="NZ_JAVDYB010000001.1"/>
</dbReference>